<evidence type="ECO:0000313" key="13">
    <source>
        <dbReference type="EMBL" id="CAI2375110.1"/>
    </source>
</evidence>
<feature type="domain" description="Peptidase S54 rhomboid" evidence="12">
    <location>
        <begin position="129"/>
        <end position="273"/>
    </location>
</feature>
<comment type="caution">
    <text evidence="13">The sequence shown here is derived from an EMBL/GenBank/DDBJ whole genome shotgun (WGS) entry which is preliminary data.</text>
</comment>
<evidence type="ECO:0000256" key="8">
    <source>
        <dbReference type="ARBA" id="ARBA00022989"/>
    </source>
</evidence>
<evidence type="ECO:0000256" key="10">
    <source>
        <dbReference type="RuleBase" id="RU362115"/>
    </source>
</evidence>
<evidence type="ECO:0000256" key="5">
    <source>
        <dbReference type="ARBA" id="ARBA00022692"/>
    </source>
</evidence>
<dbReference type="PANTHER" id="PTHR22936">
    <property type="entry name" value="RHOMBOID-RELATED"/>
    <property type="match status" value="1"/>
</dbReference>
<comment type="subcellular location">
    <subcellularLocation>
        <location evidence="2 10">Membrane</location>
        <topology evidence="2 10">Multi-pass membrane protein</topology>
    </subcellularLocation>
</comment>
<evidence type="ECO:0000256" key="1">
    <source>
        <dbReference type="ARBA" id="ARBA00000156"/>
    </source>
</evidence>
<keyword evidence="14" id="KW-1185">Reference proteome</keyword>
<dbReference type="AlphaFoldDB" id="A0AAD2CZI2"/>
<evidence type="ECO:0000256" key="6">
    <source>
        <dbReference type="ARBA" id="ARBA00022801"/>
    </source>
</evidence>
<dbReference type="EC" id="3.4.21.105" evidence="10"/>
<protein>
    <recommendedName>
        <fullName evidence="10">Rhomboid-like protease</fullName>
        <ecNumber evidence="10">3.4.21.105</ecNumber>
    </recommendedName>
</protein>
<feature type="transmembrane region" description="Helical" evidence="10">
    <location>
        <begin position="257"/>
        <end position="277"/>
    </location>
</feature>
<evidence type="ECO:0000256" key="11">
    <source>
        <dbReference type="SAM" id="MobiDB-lite"/>
    </source>
</evidence>
<dbReference type="GO" id="GO:0016020">
    <property type="term" value="C:membrane"/>
    <property type="evidence" value="ECO:0007669"/>
    <property type="project" value="UniProtKB-SubCell"/>
</dbReference>
<feature type="transmembrane region" description="Helical" evidence="10">
    <location>
        <begin position="168"/>
        <end position="187"/>
    </location>
</feature>
<dbReference type="Proteomes" id="UP001295684">
    <property type="component" value="Unassembled WGS sequence"/>
</dbReference>
<comment type="function">
    <text evidence="10">Serine protease involved in intramembrane proteolysis.</text>
</comment>
<evidence type="ECO:0000256" key="4">
    <source>
        <dbReference type="ARBA" id="ARBA00022670"/>
    </source>
</evidence>
<evidence type="ECO:0000256" key="7">
    <source>
        <dbReference type="ARBA" id="ARBA00022825"/>
    </source>
</evidence>
<feature type="transmembrane region" description="Helical" evidence="10">
    <location>
        <begin position="134"/>
        <end position="156"/>
    </location>
</feature>
<feature type="region of interest" description="Disordered" evidence="11">
    <location>
        <begin position="1"/>
        <end position="39"/>
    </location>
</feature>
<dbReference type="GO" id="GO:0004252">
    <property type="term" value="F:serine-type endopeptidase activity"/>
    <property type="evidence" value="ECO:0007669"/>
    <property type="project" value="InterPro"/>
</dbReference>
<feature type="transmembrane region" description="Helical" evidence="10">
    <location>
        <begin position="224"/>
        <end position="245"/>
    </location>
</feature>
<dbReference type="SUPFAM" id="SSF144091">
    <property type="entry name" value="Rhomboid-like"/>
    <property type="match status" value="1"/>
</dbReference>
<evidence type="ECO:0000256" key="9">
    <source>
        <dbReference type="ARBA" id="ARBA00023136"/>
    </source>
</evidence>
<feature type="transmembrane region" description="Helical" evidence="10">
    <location>
        <begin position="199"/>
        <end position="217"/>
    </location>
</feature>
<keyword evidence="4 10" id="KW-0645">Protease</keyword>
<comment type="catalytic activity">
    <reaction evidence="1 10">
        <text>Cleaves type-1 transmembrane domains using a catalytic dyad composed of serine and histidine that are contributed by different transmembrane domains.</text>
        <dbReference type="EC" id="3.4.21.105"/>
    </reaction>
</comment>
<keyword evidence="9 10" id="KW-0472">Membrane</keyword>
<sequence>MANVHRIGDYQDNEANPGQRQARMRGGGGMFGGDQQNEEDARSNPLIKAFMSQNSTPPRQETFWTMLKIYFCPTFTWKTCIFVLTFVNVTMFIISIIMTDGFTDDAFLGIKAKTLCKLGAKDVDLIQQGQIHRFVLPIILHVGFLHIVNNSVFLLVIGSIYEVLIGPLRFLAVYIVAGIGGNLLSALSNDTISAGASTSLSGLAGGLLAFLVVNWVAMESTKQIRCCLLCLVIMVTFITVMLALLDLSTKESNIDNLGHLGGFFTGALFALAITPILHTSVNRHRMPGWTYERLCKVIGGALCFLWFVIGISMLYTQRHPKAQCALFRMVK</sequence>
<feature type="transmembrane region" description="Helical" evidence="10">
    <location>
        <begin position="297"/>
        <end position="315"/>
    </location>
</feature>
<dbReference type="EMBL" id="CAMPGE010016561">
    <property type="protein sequence ID" value="CAI2375110.1"/>
    <property type="molecule type" value="Genomic_DNA"/>
</dbReference>
<evidence type="ECO:0000259" key="12">
    <source>
        <dbReference type="Pfam" id="PF01694"/>
    </source>
</evidence>
<dbReference type="InterPro" id="IPR002610">
    <property type="entry name" value="Peptidase_S54_rhomboid-like"/>
</dbReference>
<reference evidence="13" key="1">
    <citation type="submission" date="2023-07" db="EMBL/GenBank/DDBJ databases">
        <authorList>
            <consortium name="AG Swart"/>
            <person name="Singh M."/>
            <person name="Singh A."/>
            <person name="Seah K."/>
            <person name="Emmerich C."/>
        </authorList>
    </citation>
    <scope>NUCLEOTIDE SEQUENCE</scope>
    <source>
        <strain evidence="13">DP1</strain>
    </source>
</reference>
<keyword evidence="6 10" id="KW-0378">Hydrolase</keyword>
<organism evidence="13 14">
    <name type="scientific">Euplotes crassus</name>
    <dbReference type="NCBI Taxonomy" id="5936"/>
    <lineage>
        <taxon>Eukaryota</taxon>
        <taxon>Sar</taxon>
        <taxon>Alveolata</taxon>
        <taxon>Ciliophora</taxon>
        <taxon>Intramacronucleata</taxon>
        <taxon>Spirotrichea</taxon>
        <taxon>Hypotrichia</taxon>
        <taxon>Euplotida</taxon>
        <taxon>Euplotidae</taxon>
        <taxon>Moneuplotes</taxon>
    </lineage>
</organism>
<dbReference type="GO" id="GO:0006508">
    <property type="term" value="P:proteolysis"/>
    <property type="evidence" value="ECO:0007669"/>
    <property type="project" value="UniProtKB-KW"/>
</dbReference>
<evidence type="ECO:0000256" key="3">
    <source>
        <dbReference type="ARBA" id="ARBA00009045"/>
    </source>
</evidence>
<evidence type="ECO:0000313" key="14">
    <source>
        <dbReference type="Proteomes" id="UP001295684"/>
    </source>
</evidence>
<keyword evidence="7 10" id="KW-0720">Serine protease</keyword>
<evidence type="ECO:0000256" key="2">
    <source>
        <dbReference type="ARBA" id="ARBA00004141"/>
    </source>
</evidence>
<dbReference type="PANTHER" id="PTHR22936:SF69">
    <property type="entry name" value="RHOMBOID-LIKE PROTEIN"/>
    <property type="match status" value="1"/>
</dbReference>
<dbReference type="InterPro" id="IPR022764">
    <property type="entry name" value="Peptidase_S54_rhomboid_dom"/>
</dbReference>
<feature type="transmembrane region" description="Helical" evidence="10">
    <location>
        <begin position="75"/>
        <end position="98"/>
    </location>
</feature>
<keyword evidence="8 10" id="KW-1133">Transmembrane helix</keyword>
<proteinExistence type="inferred from homology"/>
<name>A0AAD2CZI2_EUPCR</name>
<dbReference type="Gene3D" id="1.20.1540.10">
    <property type="entry name" value="Rhomboid-like"/>
    <property type="match status" value="1"/>
</dbReference>
<dbReference type="InterPro" id="IPR035952">
    <property type="entry name" value="Rhomboid-like_sf"/>
</dbReference>
<comment type="similarity">
    <text evidence="3 10">Belongs to the peptidase S54 family.</text>
</comment>
<keyword evidence="5 10" id="KW-0812">Transmembrane</keyword>
<dbReference type="Pfam" id="PF01694">
    <property type="entry name" value="Rhomboid"/>
    <property type="match status" value="1"/>
</dbReference>
<accession>A0AAD2CZI2</accession>
<gene>
    <name evidence="13" type="ORF">ECRASSUSDP1_LOCUS16470</name>
</gene>